<dbReference type="EMBL" id="QWDM01000021">
    <property type="protein sequence ID" value="RUT68030.1"/>
    <property type="molecule type" value="Genomic_DNA"/>
</dbReference>
<reference evidence="3" key="1">
    <citation type="journal article" date="2019" name="Syst. Appl. Microbiol.">
        <title>Flavobacterium circumlabens sp. nov. and Flavobacterium cupreum sp. nov., two psychrotrophic species isolated from Antarctic environmental samples.</title>
        <authorList>
            <person name="Kralova S."/>
            <person name="Busse H.-J."/>
            <person name="Svec P."/>
            <person name="Maslanova I."/>
            <person name="Stankova E."/>
            <person name="Bartak M."/>
            <person name="Sedlacek I."/>
        </authorList>
    </citation>
    <scope>NUCLEOTIDE SEQUENCE [LARGE SCALE GENOMIC DNA]</scope>
    <source>
        <strain evidence="3">CCM 8825</strain>
    </source>
</reference>
<dbReference type="Proteomes" id="UP000288102">
    <property type="component" value="Unassembled WGS sequence"/>
</dbReference>
<evidence type="ECO:0000313" key="2">
    <source>
        <dbReference type="EMBL" id="RUT68030.1"/>
    </source>
</evidence>
<feature type="transmembrane region" description="Helical" evidence="1">
    <location>
        <begin position="39"/>
        <end position="60"/>
    </location>
</feature>
<keyword evidence="1" id="KW-0472">Membrane</keyword>
<proteinExistence type="predicted"/>
<keyword evidence="1" id="KW-1133">Transmembrane helix</keyword>
<sequence>MIKINLKIQFLLFVVCLFFIGLGINDILTEGLKSGVNLFYQISPVMPFVFSAFIFGNNIYSKKSSKK</sequence>
<name>A0A434A0X0_9FLAO</name>
<gene>
    <name evidence="2" type="ORF">D0817_23060</name>
</gene>
<organism evidence="2 3">
    <name type="scientific">Flavobacterium cupreum</name>
    <dbReference type="NCBI Taxonomy" id="2133766"/>
    <lineage>
        <taxon>Bacteria</taxon>
        <taxon>Pseudomonadati</taxon>
        <taxon>Bacteroidota</taxon>
        <taxon>Flavobacteriia</taxon>
        <taxon>Flavobacteriales</taxon>
        <taxon>Flavobacteriaceae</taxon>
        <taxon>Flavobacterium</taxon>
    </lineage>
</organism>
<evidence type="ECO:0000313" key="3">
    <source>
        <dbReference type="Proteomes" id="UP000288102"/>
    </source>
</evidence>
<dbReference type="AlphaFoldDB" id="A0A434A0X0"/>
<accession>A0A434A0X0</accession>
<comment type="caution">
    <text evidence="2">The sequence shown here is derived from an EMBL/GenBank/DDBJ whole genome shotgun (WGS) entry which is preliminary data.</text>
</comment>
<keyword evidence="3" id="KW-1185">Reference proteome</keyword>
<evidence type="ECO:0000256" key="1">
    <source>
        <dbReference type="SAM" id="Phobius"/>
    </source>
</evidence>
<protein>
    <submittedName>
        <fullName evidence="2">Uncharacterized protein</fullName>
    </submittedName>
</protein>
<keyword evidence="1" id="KW-0812">Transmembrane</keyword>